<sequence>MSKDTLISLLCAEPWRLDSINECQISFQKDFTGELICIHQPQAWILAQTEWRLRSSDTDINVPSEDPSDSDSGTSDKPHLLRHFNIEITLTKRAITSRGSLDHITINDERLTDAGFGPKTYSARLEKGSFHTAFERKMPRVPEWAPRFAYRLVLDQSPYPARSLWKDPEEAPDPEWFPFTQWREFCSRKIAK</sequence>
<accession>A0ACC0CP77</accession>
<gene>
    <name evidence="1" type="ORF">F4821DRAFT_247773</name>
</gene>
<name>A0ACC0CP77_9PEZI</name>
<keyword evidence="2" id="KW-1185">Reference proteome</keyword>
<organism evidence="1 2">
    <name type="scientific">Hypoxylon rubiginosum</name>
    <dbReference type="NCBI Taxonomy" id="110542"/>
    <lineage>
        <taxon>Eukaryota</taxon>
        <taxon>Fungi</taxon>
        <taxon>Dikarya</taxon>
        <taxon>Ascomycota</taxon>
        <taxon>Pezizomycotina</taxon>
        <taxon>Sordariomycetes</taxon>
        <taxon>Xylariomycetidae</taxon>
        <taxon>Xylariales</taxon>
        <taxon>Hypoxylaceae</taxon>
        <taxon>Hypoxylon</taxon>
    </lineage>
</organism>
<dbReference type="EMBL" id="MU394377">
    <property type="protein sequence ID" value="KAI6082161.1"/>
    <property type="molecule type" value="Genomic_DNA"/>
</dbReference>
<comment type="caution">
    <text evidence="1">The sequence shown here is derived from an EMBL/GenBank/DDBJ whole genome shotgun (WGS) entry which is preliminary data.</text>
</comment>
<dbReference type="Proteomes" id="UP001497680">
    <property type="component" value="Unassembled WGS sequence"/>
</dbReference>
<evidence type="ECO:0000313" key="1">
    <source>
        <dbReference type="EMBL" id="KAI6082161.1"/>
    </source>
</evidence>
<reference evidence="1 2" key="1">
    <citation type="journal article" date="2022" name="New Phytol.">
        <title>Ecological generalism drives hyperdiversity of secondary metabolite gene clusters in xylarialean endophytes.</title>
        <authorList>
            <person name="Franco M.E.E."/>
            <person name="Wisecaver J.H."/>
            <person name="Arnold A.E."/>
            <person name="Ju Y.M."/>
            <person name="Slot J.C."/>
            <person name="Ahrendt S."/>
            <person name="Moore L.P."/>
            <person name="Eastman K.E."/>
            <person name="Scott K."/>
            <person name="Konkel Z."/>
            <person name="Mondo S.J."/>
            <person name="Kuo A."/>
            <person name="Hayes R.D."/>
            <person name="Haridas S."/>
            <person name="Andreopoulos B."/>
            <person name="Riley R."/>
            <person name="LaButti K."/>
            <person name="Pangilinan J."/>
            <person name="Lipzen A."/>
            <person name="Amirebrahimi M."/>
            <person name="Yan J."/>
            <person name="Adam C."/>
            <person name="Keymanesh K."/>
            <person name="Ng V."/>
            <person name="Louie K."/>
            <person name="Northen T."/>
            <person name="Drula E."/>
            <person name="Henrissat B."/>
            <person name="Hsieh H.M."/>
            <person name="Youens-Clark K."/>
            <person name="Lutzoni F."/>
            <person name="Miadlikowska J."/>
            <person name="Eastwood D.C."/>
            <person name="Hamelin R.C."/>
            <person name="Grigoriev I.V."/>
            <person name="U'Ren J.M."/>
        </authorList>
    </citation>
    <scope>NUCLEOTIDE SEQUENCE [LARGE SCALE GENOMIC DNA]</scope>
    <source>
        <strain evidence="1 2">ER1909</strain>
    </source>
</reference>
<proteinExistence type="predicted"/>
<protein>
    <submittedName>
        <fullName evidence="1">Uncharacterized protein</fullName>
    </submittedName>
</protein>
<evidence type="ECO:0000313" key="2">
    <source>
        <dbReference type="Proteomes" id="UP001497680"/>
    </source>
</evidence>